<dbReference type="PANTHER" id="PTHR13462:SF54">
    <property type="entry name" value="CALCIUM UNIPORTER PROTEIN"/>
    <property type="match status" value="1"/>
</dbReference>
<keyword evidence="4" id="KW-0109">Calcium transport</keyword>
<organism evidence="12 13">
    <name type="scientific">Strigomonas culicis</name>
    <dbReference type="NCBI Taxonomy" id="28005"/>
    <lineage>
        <taxon>Eukaryota</taxon>
        <taxon>Discoba</taxon>
        <taxon>Euglenozoa</taxon>
        <taxon>Kinetoplastea</taxon>
        <taxon>Metakinetoplastina</taxon>
        <taxon>Trypanosomatida</taxon>
        <taxon>Trypanosomatidae</taxon>
        <taxon>Strigomonadinae</taxon>
        <taxon>Strigomonas</taxon>
    </lineage>
</organism>
<evidence type="ECO:0000256" key="1">
    <source>
        <dbReference type="ARBA" id="ARBA00004141"/>
    </source>
</evidence>
<dbReference type="GO" id="GO:0005262">
    <property type="term" value="F:calcium channel activity"/>
    <property type="evidence" value="ECO:0007669"/>
    <property type="project" value="TreeGrafter"/>
</dbReference>
<evidence type="ECO:0000256" key="2">
    <source>
        <dbReference type="ARBA" id="ARBA00005653"/>
    </source>
</evidence>
<name>S9UU45_9TRYP</name>
<evidence type="ECO:0000259" key="11">
    <source>
        <dbReference type="Pfam" id="PF04678"/>
    </source>
</evidence>
<evidence type="ECO:0000256" key="5">
    <source>
        <dbReference type="ARBA" id="ARBA00022692"/>
    </source>
</evidence>
<dbReference type="GO" id="GO:0051560">
    <property type="term" value="P:mitochondrial calcium ion homeostasis"/>
    <property type="evidence" value="ECO:0007669"/>
    <property type="project" value="InterPro"/>
</dbReference>
<sequence>MKSSFLLLRQTRRSYGALGAFNAAAVSRSPLAWDRRGASTSGSGSLSVAQFTKIAPMVLLREALQQHTALDDTLFAATHHKGQNHIIIRRDTFDGFCRLSHVEDAARALEAMDEAGLVVSLAGGQLVHLRPVLYVETLEAALSPQAAGAHALEPAHFLLEVSEKKIEDLRKEEAAMRAALQPAIAKAARWRRSVWGGALCFAGAQLAIISRLTYFDLDWDIMEPVSYFVGIGTAILFYFYFLRFDDEHTYMGFDEQYLPKKVRQYAPRDFDWTRYEAICEQLVDETAVKERIKEWARSS</sequence>
<comment type="similarity">
    <text evidence="2">Belongs to the MCU (TC 1.A.77) family.</text>
</comment>
<comment type="subcellular location">
    <subcellularLocation>
        <location evidence="1">Membrane</location>
        <topology evidence="1">Multi-pass membrane protein</topology>
    </subcellularLocation>
</comment>
<evidence type="ECO:0000313" key="13">
    <source>
        <dbReference type="Proteomes" id="UP000015354"/>
    </source>
</evidence>
<proteinExistence type="inferred from homology"/>
<keyword evidence="8" id="KW-0406">Ion transport</keyword>
<keyword evidence="7 10" id="KW-1133">Transmembrane helix</keyword>
<dbReference type="GO" id="GO:0036444">
    <property type="term" value="P:calcium import into the mitochondrion"/>
    <property type="evidence" value="ECO:0007669"/>
    <property type="project" value="TreeGrafter"/>
</dbReference>
<dbReference type="EMBL" id="ATMH01002826">
    <property type="protein sequence ID" value="EPY32408.1"/>
    <property type="molecule type" value="Genomic_DNA"/>
</dbReference>
<accession>S9UU45</accession>
<evidence type="ECO:0000256" key="4">
    <source>
        <dbReference type="ARBA" id="ARBA00022568"/>
    </source>
</evidence>
<feature type="transmembrane region" description="Helical" evidence="10">
    <location>
        <begin position="194"/>
        <end position="213"/>
    </location>
</feature>
<reference evidence="12 13" key="1">
    <citation type="journal article" date="2013" name="PLoS ONE">
        <title>Predicting the Proteins of Angomonas deanei, Strigomonas culicis and Their Respective Endosymbionts Reveals New Aspects of the Trypanosomatidae Family.</title>
        <authorList>
            <person name="Motta M.C."/>
            <person name="Martins A.C."/>
            <person name="de Souza S.S."/>
            <person name="Catta-Preta C.M."/>
            <person name="Silva R."/>
            <person name="Klein C.C."/>
            <person name="de Almeida L.G."/>
            <person name="de Lima Cunha O."/>
            <person name="Ciapina L.P."/>
            <person name="Brocchi M."/>
            <person name="Colabardini A.C."/>
            <person name="de Araujo Lima B."/>
            <person name="Machado C.R."/>
            <person name="de Almeida Soares C.M."/>
            <person name="Probst C.M."/>
            <person name="de Menezes C.B."/>
            <person name="Thompson C.E."/>
            <person name="Bartholomeu D.C."/>
            <person name="Gradia D.F."/>
            <person name="Pavoni D.P."/>
            <person name="Grisard E.C."/>
            <person name="Fantinatti-Garboggini F."/>
            <person name="Marchini F.K."/>
            <person name="Rodrigues-Luiz G.F."/>
            <person name="Wagner G."/>
            <person name="Goldman G.H."/>
            <person name="Fietto J.L."/>
            <person name="Elias M.C."/>
            <person name="Goldman M.H."/>
            <person name="Sagot M.F."/>
            <person name="Pereira M."/>
            <person name="Stoco P.H."/>
            <person name="de Mendonca-Neto R.P."/>
            <person name="Teixeira S.M."/>
            <person name="Maciel T.E."/>
            <person name="de Oliveira Mendes T.A."/>
            <person name="Urmenyi T.P."/>
            <person name="de Souza W."/>
            <person name="Schenkman S."/>
            <person name="de Vasconcelos A.T."/>
        </authorList>
    </citation>
    <scope>NUCLEOTIDE SEQUENCE [LARGE SCALE GENOMIC DNA]</scope>
</reference>
<keyword evidence="5 10" id="KW-0812">Transmembrane</keyword>
<keyword evidence="13" id="KW-1185">Reference proteome</keyword>
<protein>
    <recommendedName>
        <fullName evidence="11">Calcium uniporter protein C-terminal domain-containing protein</fullName>
    </recommendedName>
</protein>
<keyword evidence="3" id="KW-0813">Transport</keyword>
<feature type="domain" description="Calcium uniporter protein C-terminal" evidence="11">
    <location>
        <begin position="103"/>
        <end position="277"/>
    </location>
</feature>
<dbReference type="InterPro" id="IPR039055">
    <property type="entry name" value="MCU_fam"/>
</dbReference>
<keyword evidence="6" id="KW-0106">Calcium</keyword>
<comment type="caution">
    <text evidence="12">The sequence shown here is derived from an EMBL/GenBank/DDBJ whole genome shotgun (WGS) entry which is preliminary data.</text>
</comment>
<dbReference type="AlphaFoldDB" id="S9UU45"/>
<evidence type="ECO:0000256" key="6">
    <source>
        <dbReference type="ARBA" id="ARBA00022837"/>
    </source>
</evidence>
<feature type="transmembrane region" description="Helical" evidence="10">
    <location>
        <begin position="225"/>
        <end position="242"/>
    </location>
</feature>
<dbReference type="OrthoDB" id="278338at2759"/>
<dbReference type="GO" id="GO:0015292">
    <property type="term" value="F:uniporter activity"/>
    <property type="evidence" value="ECO:0007669"/>
    <property type="project" value="TreeGrafter"/>
</dbReference>
<dbReference type="Proteomes" id="UP000015354">
    <property type="component" value="Unassembled WGS sequence"/>
</dbReference>
<evidence type="ECO:0000256" key="9">
    <source>
        <dbReference type="ARBA" id="ARBA00023136"/>
    </source>
</evidence>
<keyword evidence="9 10" id="KW-0472">Membrane</keyword>
<evidence type="ECO:0000256" key="10">
    <source>
        <dbReference type="SAM" id="Phobius"/>
    </source>
</evidence>
<gene>
    <name evidence="12" type="ORF">STCU_02826</name>
</gene>
<evidence type="ECO:0000256" key="3">
    <source>
        <dbReference type="ARBA" id="ARBA00022448"/>
    </source>
</evidence>
<evidence type="ECO:0000313" key="12">
    <source>
        <dbReference type="EMBL" id="EPY32408.1"/>
    </source>
</evidence>
<evidence type="ECO:0000256" key="7">
    <source>
        <dbReference type="ARBA" id="ARBA00022989"/>
    </source>
</evidence>
<dbReference type="InterPro" id="IPR006769">
    <property type="entry name" value="MCU_C"/>
</dbReference>
<evidence type="ECO:0000256" key="8">
    <source>
        <dbReference type="ARBA" id="ARBA00023065"/>
    </source>
</evidence>
<dbReference type="PANTHER" id="PTHR13462">
    <property type="entry name" value="CALCIUM UNIPORTER PROTEIN, MITOCHONDRIAL"/>
    <property type="match status" value="1"/>
</dbReference>
<dbReference type="GO" id="GO:1990246">
    <property type="term" value="C:uniplex complex"/>
    <property type="evidence" value="ECO:0007669"/>
    <property type="project" value="TreeGrafter"/>
</dbReference>
<dbReference type="Pfam" id="PF04678">
    <property type="entry name" value="MCU"/>
    <property type="match status" value="1"/>
</dbReference>